<evidence type="ECO:0000313" key="2">
    <source>
        <dbReference type="EMBL" id="WZN60941.1"/>
    </source>
</evidence>
<accession>A0AAX4P4D8</accession>
<sequence length="332" mass="36163">MVAKLTTARARSGAAGRARVPTASLSPAAARAPFSRTSARAARSPRNAGLRPVRTLGRSAPKPSLKCAATGGPLEALLWDCDGVILLSEHLHREAYNKSFSHHEIEITKGETLVWTEAIYDVLQNTVGGGKPKMRWWFNKHGWPTHKGSSTPPETDDEKTALIDQLQDYKIEAYKELIANTAEARPGVLRLMKEAREAGMYVAVCSASAKPSVIFCLNNLLGEEQFNLLDCFIAGSDVSNLKPDPEIYNTACERLGVDKSKCLVIEDSMVGLNAAMGAEMDCVITYHSGTEGEAFEGAKLIVNDLSEIKLEDFVACKQRESVVDDRIVNQEA</sequence>
<dbReference type="Pfam" id="PF00702">
    <property type="entry name" value="Hydrolase"/>
    <property type="match status" value="1"/>
</dbReference>
<feature type="region of interest" description="Disordered" evidence="1">
    <location>
        <begin position="1"/>
        <end position="64"/>
    </location>
</feature>
<dbReference type="Gene3D" id="1.10.150.240">
    <property type="entry name" value="Putative phosphatase, domain 2"/>
    <property type="match status" value="1"/>
</dbReference>
<dbReference type="InterPro" id="IPR023214">
    <property type="entry name" value="HAD_sf"/>
</dbReference>
<gene>
    <name evidence="2" type="ORF">HKI87_03g24750</name>
</gene>
<evidence type="ECO:0000313" key="3">
    <source>
        <dbReference type="Proteomes" id="UP001472866"/>
    </source>
</evidence>
<dbReference type="SUPFAM" id="SSF56784">
    <property type="entry name" value="HAD-like"/>
    <property type="match status" value="1"/>
</dbReference>
<dbReference type="InterPro" id="IPR044999">
    <property type="entry name" value="CbbY-like"/>
</dbReference>
<evidence type="ECO:0000256" key="1">
    <source>
        <dbReference type="SAM" id="MobiDB-lite"/>
    </source>
</evidence>
<dbReference type="SFLD" id="SFLDG01129">
    <property type="entry name" value="C1.5:_HAD__Beta-PGM__Phosphata"/>
    <property type="match status" value="1"/>
</dbReference>
<dbReference type="Proteomes" id="UP001472866">
    <property type="component" value="Chromosome 03"/>
</dbReference>
<keyword evidence="2" id="KW-0378">Hydrolase</keyword>
<proteinExistence type="predicted"/>
<dbReference type="Gene3D" id="3.40.50.1000">
    <property type="entry name" value="HAD superfamily/HAD-like"/>
    <property type="match status" value="1"/>
</dbReference>
<dbReference type="InterPro" id="IPR006439">
    <property type="entry name" value="HAD-SF_hydro_IA"/>
</dbReference>
<dbReference type="AlphaFoldDB" id="A0AAX4P4D8"/>
<feature type="compositionally biased region" description="Low complexity" evidence="1">
    <location>
        <begin position="8"/>
        <end position="48"/>
    </location>
</feature>
<dbReference type="PANTHER" id="PTHR42896">
    <property type="entry name" value="XYLULOSE-1,5-BISPHOSPHATE (XUBP) PHOSPHATASE"/>
    <property type="match status" value="1"/>
</dbReference>
<organism evidence="2 3">
    <name type="scientific">Chloropicon roscoffensis</name>
    <dbReference type="NCBI Taxonomy" id="1461544"/>
    <lineage>
        <taxon>Eukaryota</taxon>
        <taxon>Viridiplantae</taxon>
        <taxon>Chlorophyta</taxon>
        <taxon>Chloropicophyceae</taxon>
        <taxon>Chloropicales</taxon>
        <taxon>Chloropicaceae</taxon>
        <taxon>Chloropicon</taxon>
    </lineage>
</organism>
<name>A0AAX4P4D8_9CHLO</name>
<dbReference type="EMBL" id="CP151503">
    <property type="protein sequence ID" value="WZN60941.1"/>
    <property type="molecule type" value="Genomic_DNA"/>
</dbReference>
<dbReference type="InterPro" id="IPR036412">
    <property type="entry name" value="HAD-like_sf"/>
</dbReference>
<dbReference type="SFLD" id="SFLDS00003">
    <property type="entry name" value="Haloacid_Dehalogenase"/>
    <property type="match status" value="1"/>
</dbReference>
<dbReference type="InterPro" id="IPR023198">
    <property type="entry name" value="PGP-like_dom2"/>
</dbReference>
<dbReference type="PANTHER" id="PTHR42896:SF4">
    <property type="entry name" value="OS08G0485900 PROTEIN"/>
    <property type="match status" value="1"/>
</dbReference>
<reference evidence="2 3" key="1">
    <citation type="submission" date="2024-03" db="EMBL/GenBank/DDBJ databases">
        <title>Complete genome sequence of the green alga Chloropicon roscoffensis RCC1871.</title>
        <authorList>
            <person name="Lemieux C."/>
            <person name="Pombert J.-F."/>
            <person name="Otis C."/>
            <person name="Turmel M."/>
        </authorList>
    </citation>
    <scope>NUCLEOTIDE SEQUENCE [LARGE SCALE GENOMIC DNA]</scope>
    <source>
        <strain evidence="2 3">RCC1871</strain>
    </source>
</reference>
<keyword evidence="3" id="KW-1185">Reference proteome</keyword>
<dbReference type="GO" id="GO:0016787">
    <property type="term" value="F:hydrolase activity"/>
    <property type="evidence" value="ECO:0007669"/>
    <property type="project" value="UniProtKB-KW"/>
</dbReference>
<dbReference type="NCBIfam" id="TIGR01509">
    <property type="entry name" value="HAD-SF-IA-v3"/>
    <property type="match status" value="1"/>
</dbReference>
<protein>
    <submittedName>
        <fullName evidence="2">Haloacid dehalogenase/epoxide hydrolase</fullName>
    </submittedName>
</protein>